<dbReference type="Gene3D" id="2.60.40.2000">
    <property type="match status" value="1"/>
</dbReference>
<organism evidence="1 2">
    <name type="scientific">Candidatus Acutalibacter pullicola</name>
    <dbReference type="NCBI Taxonomy" id="2838417"/>
    <lineage>
        <taxon>Bacteria</taxon>
        <taxon>Bacillati</taxon>
        <taxon>Bacillota</taxon>
        <taxon>Clostridia</taxon>
        <taxon>Eubacteriales</taxon>
        <taxon>Acutalibacteraceae</taxon>
        <taxon>Acutalibacter</taxon>
    </lineage>
</organism>
<accession>A0A9D2MVP5</accession>
<dbReference type="InterPro" id="IPR038705">
    <property type="entry name" value="YabP_sf"/>
</dbReference>
<dbReference type="InterPro" id="IPR022476">
    <property type="entry name" value="Spore_YabP/YqfC"/>
</dbReference>
<reference evidence="1" key="1">
    <citation type="journal article" date="2021" name="PeerJ">
        <title>Extensive microbial diversity within the chicken gut microbiome revealed by metagenomics and culture.</title>
        <authorList>
            <person name="Gilroy R."/>
            <person name="Ravi A."/>
            <person name="Getino M."/>
            <person name="Pursley I."/>
            <person name="Horton D.L."/>
            <person name="Alikhan N.F."/>
            <person name="Baker D."/>
            <person name="Gharbi K."/>
            <person name="Hall N."/>
            <person name="Watson M."/>
            <person name="Adriaenssens E.M."/>
            <person name="Foster-Nyarko E."/>
            <person name="Jarju S."/>
            <person name="Secka A."/>
            <person name="Antonio M."/>
            <person name="Oren A."/>
            <person name="Chaudhuri R.R."/>
            <person name="La Ragione R."/>
            <person name="Hildebrand F."/>
            <person name="Pallen M.J."/>
        </authorList>
    </citation>
    <scope>NUCLEOTIDE SEQUENCE</scope>
    <source>
        <strain evidence="1">CHK185-1770</strain>
    </source>
</reference>
<sequence>MAEPQRQQKHHSLQIEDRGVLRATGIERVDLFSEELITAQTGLGLLHIKGEGLHMDSLDSQTGDLLARGKVTAVSYTESGPNLSFFARLFK</sequence>
<proteinExistence type="predicted"/>
<dbReference type="Pfam" id="PF07873">
    <property type="entry name" value="YabP"/>
    <property type="match status" value="1"/>
</dbReference>
<comment type="caution">
    <text evidence="1">The sequence shown here is derived from an EMBL/GenBank/DDBJ whole genome shotgun (WGS) entry which is preliminary data.</text>
</comment>
<dbReference type="AlphaFoldDB" id="A0A9D2MVP5"/>
<dbReference type="EMBL" id="DWXG01000052">
    <property type="protein sequence ID" value="HJB98299.1"/>
    <property type="molecule type" value="Genomic_DNA"/>
</dbReference>
<evidence type="ECO:0000313" key="2">
    <source>
        <dbReference type="Proteomes" id="UP000826793"/>
    </source>
</evidence>
<reference evidence="1" key="2">
    <citation type="submission" date="2021-04" db="EMBL/GenBank/DDBJ databases">
        <authorList>
            <person name="Gilroy R."/>
        </authorList>
    </citation>
    <scope>NUCLEOTIDE SEQUENCE</scope>
    <source>
        <strain evidence="1">CHK185-1770</strain>
    </source>
</reference>
<protein>
    <submittedName>
        <fullName evidence="1">Sporulation protein YabP</fullName>
    </submittedName>
</protein>
<evidence type="ECO:0000313" key="1">
    <source>
        <dbReference type="EMBL" id="HJB98299.1"/>
    </source>
</evidence>
<gene>
    <name evidence="1" type="ORF">H9710_06940</name>
</gene>
<name>A0A9D2MVP5_9FIRM</name>
<dbReference type="Proteomes" id="UP000826793">
    <property type="component" value="Unassembled WGS sequence"/>
</dbReference>